<gene>
    <name evidence="2" type="ORF">g.63195</name>
</gene>
<protein>
    <submittedName>
        <fullName evidence="2">Uncharacterized protein</fullName>
    </submittedName>
</protein>
<reference evidence="2" key="1">
    <citation type="submission" date="2015-08" db="EMBL/GenBank/DDBJ databases">
        <authorList>
            <person name="Babu N.S."/>
            <person name="Beckwith C.J."/>
            <person name="Beseler K.G."/>
            <person name="Brison A."/>
            <person name="Carone J.V."/>
            <person name="Caskin T.P."/>
            <person name="Diamond M."/>
            <person name="Durham M.E."/>
            <person name="Foxe J.M."/>
            <person name="Go M."/>
            <person name="Henderson B.A."/>
            <person name="Jones I.B."/>
            <person name="McGettigan J.A."/>
            <person name="Micheletti S.J."/>
            <person name="Nasrallah M.E."/>
            <person name="Ortiz D."/>
            <person name="Piller C.R."/>
            <person name="Privatt S.R."/>
            <person name="Schneider S.L."/>
            <person name="Sharp S."/>
            <person name="Smith T.C."/>
            <person name="Stanton J.D."/>
            <person name="Ullery H.E."/>
            <person name="Wilson R.J."/>
            <person name="Serrano M.G."/>
            <person name="Buck G."/>
            <person name="Lee V."/>
            <person name="Wang Y."/>
            <person name="Carvalho R."/>
            <person name="Voegtly L."/>
            <person name="Shi R."/>
            <person name="Duckworth R."/>
            <person name="Johnson A."/>
            <person name="Loviza R."/>
            <person name="Walstead R."/>
            <person name="Shah Z."/>
            <person name="Kiflezghi M."/>
            <person name="Wade K."/>
            <person name="Ball S.L."/>
            <person name="Bradley K.W."/>
            <person name="Asai D.J."/>
            <person name="Bowman C.A."/>
            <person name="Russell D.A."/>
            <person name="Pope W.H."/>
            <person name="Jacobs-Sera D."/>
            <person name="Hendrix R.W."/>
            <person name="Hatfull G.F."/>
        </authorList>
    </citation>
    <scope>NUCLEOTIDE SEQUENCE</scope>
</reference>
<dbReference type="EMBL" id="GDKF01003326">
    <property type="protein sequence ID" value="JAT75296.1"/>
    <property type="molecule type" value="Transcribed_RNA"/>
</dbReference>
<evidence type="ECO:0000256" key="1">
    <source>
        <dbReference type="SAM" id="MobiDB-lite"/>
    </source>
</evidence>
<feature type="region of interest" description="Disordered" evidence="1">
    <location>
        <begin position="494"/>
        <end position="515"/>
    </location>
</feature>
<evidence type="ECO:0000313" key="2">
    <source>
        <dbReference type="EMBL" id="JAT75296.1"/>
    </source>
</evidence>
<dbReference type="AlphaFoldDB" id="A0A1D2A7U3"/>
<name>A0A1D2A7U3_AUXPR</name>
<accession>A0A1D2A7U3</accession>
<sequence>MASDCVCDTVALLLEKLQVPADGPLGDDVGRFLAPVVTVLSYPDLLRYPALVAALGSILGRLVEEFDLGLERSEEIYAGVPALLVHPSPAIRAWARSLVEAWGVLDEQAARLLAADLRGILDLLVEGVRGPATGREPRYACRHHLVPAPLPDPHLAWSALTLLLPRLAHGLAGDQAPQLLDACRAACAGGGPAAAAAAVGCLPALIPCGAWGVWLAAEAALTQRADLDRDVLDTALLAAVAAAQDPGQGSDAELAAAIRGLLGPILRGPAASTRHLCGPVTAAGLSLLASERLTGTQLAATSSEWMPALVRSLRGPAPRPTEAVTAALGAAKALLSRDCAAVLASLAPGGDAAGVTIPHYCFPGVWETVASCDDVAAATTLLAAAAELQAGSAAARGPGGGAAQAQPVPGARPFDDSMLGGFIATQGLSSTLARQLDGARQDAARFARFAPGVVASRPATVVCVCGKGRHRLGVGVGVASGAATVTWEAIPGVPRHRGSFSQGRPSAAHGDSLPK</sequence>
<proteinExistence type="predicted"/>
<organism evidence="2">
    <name type="scientific">Auxenochlorella protothecoides</name>
    <name type="common">Green microalga</name>
    <name type="synonym">Chlorella protothecoides</name>
    <dbReference type="NCBI Taxonomy" id="3075"/>
    <lineage>
        <taxon>Eukaryota</taxon>
        <taxon>Viridiplantae</taxon>
        <taxon>Chlorophyta</taxon>
        <taxon>core chlorophytes</taxon>
        <taxon>Trebouxiophyceae</taxon>
        <taxon>Chlorellales</taxon>
        <taxon>Chlorellaceae</taxon>
        <taxon>Auxenochlorella</taxon>
    </lineage>
</organism>